<feature type="compositionally biased region" description="Basic and acidic residues" evidence="1">
    <location>
        <begin position="520"/>
        <end position="538"/>
    </location>
</feature>
<sequence length="655" mass="73361">MLTRDQLIRLLGKLGDDPTSPLISLRRQAESEGASGSLEPAHGSIVEWVTLSFDHWEDHYPLEQKLALEVRKLLPLAIALAVSDEHFFTPGAHPLHQLLDCLQQSAVGWQQRLDRAGQMLEQRVMRAVVRAREWFEDRSVDFAHITRELTAAAERDAARAQRMVQRLAEAEAASLKTDQVKRDAAGVINSGLEKYQLPAAIGEFLKGPWFDSAQLVALKFGTDSHEWRQVRRATEHLMESVQPREDADDANRDRLANIVKRLPQELREWLLSLQHDPDAADDAIGLVEYAHLRLRHGQNLGLTRIPPIAITGSRAVVENHDQDAVELNNGHWFLMQDDEGELRAQLTLQLEKGQHLLFTNVVGLKALDLRRDEFLRRLRENRARPLPAEDTFSLSLASTAGVDSNEKLRALIDPSFVPEPIDGESIDADDTEPDASDALQPEDGDVLSSSRSQHTASTAAAEEWEDPLPDLSRREGRSVGDPAVPEIESLELTLTEDSDSGSPAPPIQPSTVAVPAPDLRQAEARSPERLTQRPRENRAPVSQPRPTERAGTAYSERQDRGMSDSGRERNAEPEIDVPMGAWLGFHDGETPIMAKLAVYDPRRDNYIFVNRRGIALRELSRSELLGLIDEGLVDILETRSYFRDEVQRARGQHHD</sequence>
<comment type="caution">
    <text evidence="2">The sequence shown here is derived from an EMBL/GenBank/DDBJ whole genome shotgun (WGS) entry which is preliminary data.</text>
</comment>
<proteinExistence type="predicted"/>
<name>A0A4R2L3T8_9GAMM</name>
<organism evidence="2 3">
    <name type="scientific">Chromatocurvus halotolerans</name>
    <dbReference type="NCBI Taxonomy" id="1132028"/>
    <lineage>
        <taxon>Bacteria</taxon>
        <taxon>Pseudomonadati</taxon>
        <taxon>Pseudomonadota</taxon>
        <taxon>Gammaproteobacteria</taxon>
        <taxon>Cellvibrionales</taxon>
        <taxon>Halieaceae</taxon>
        <taxon>Chromatocurvus</taxon>
    </lineage>
</organism>
<gene>
    <name evidence="2" type="ORF">EV688_103253</name>
</gene>
<dbReference type="InterPro" id="IPR012434">
    <property type="entry name" value="DUF1631"/>
</dbReference>
<evidence type="ECO:0000313" key="3">
    <source>
        <dbReference type="Proteomes" id="UP000294980"/>
    </source>
</evidence>
<keyword evidence="3" id="KW-1185">Reference proteome</keyword>
<dbReference type="EMBL" id="SLWX01000003">
    <property type="protein sequence ID" value="TCO77238.1"/>
    <property type="molecule type" value="Genomic_DNA"/>
</dbReference>
<feature type="compositionally biased region" description="Acidic residues" evidence="1">
    <location>
        <begin position="421"/>
        <end position="445"/>
    </location>
</feature>
<protein>
    <submittedName>
        <fullName evidence="2">Uncharacterized protein DUF1631</fullName>
    </submittedName>
</protein>
<feature type="compositionally biased region" description="Basic and acidic residues" evidence="1">
    <location>
        <begin position="556"/>
        <end position="572"/>
    </location>
</feature>
<evidence type="ECO:0000313" key="2">
    <source>
        <dbReference type="EMBL" id="TCO77238.1"/>
    </source>
</evidence>
<dbReference type="Pfam" id="PF07793">
    <property type="entry name" value="DUF1631"/>
    <property type="match status" value="2"/>
</dbReference>
<dbReference type="AlphaFoldDB" id="A0A4R2L3T8"/>
<reference evidence="2 3" key="1">
    <citation type="submission" date="2019-03" db="EMBL/GenBank/DDBJ databases">
        <title>Genomic Encyclopedia of Type Strains, Phase IV (KMG-IV): sequencing the most valuable type-strain genomes for metagenomic binning, comparative biology and taxonomic classification.</title>
        <authorList>
            <person name="Goeker M."/>
        </authorList>
    </citation>
    <scope>NUCLEOTIDE SEQUENCE [LARGE SCALE GENOMIC DNA]</scope>
    <source>
        <strain evidence="2 3">DSM 23344</strain>
    </source>
</reference>
<accession>A0A4R2L3T8</accession>
<evidence type="ECO:0000256" key="1">
    <source>
        <dbReference type="SAM" id="MobiDB-lite"/>
    </source>
</evidence>
<dbReference type="Proteomes" id="UP000294980">
    <property type="component" value="Unassembled WGS sequence"/>
</dbReference>
<feature type="compositionally biased region" description="Polar residues" evidence="1">
    <location>
        <begin position="447"/>
        <end position="458"/>
    </location>
</feature>
<feature type="region of interest" description="Disordered" evidence="1">
    <location>
        <begin position="414"/>
        <end position="575"/>
    </location>
</feature>